<sequence>MYQLVHPARVRGAQAIGVALNHKRSITGALMLYNLHTSEDGVDAAGQQRELRQRNLRIFDAGLRMSARLPALRWQHCAERTGGVPAPGVRAEDAAGASLGAQVATAVDDTLRDVAAAVTQVLALSKLFGLAQGPLNTRRISPHQCHEMDDYLQHFEVHAYTVYASITTSWLGLHVLNVLLGSRRVSVSLFSRRPGSKLNTDPRTPLQMLLDAADSDRETTDGKLIQPQPAAVAPVSSVALQDTAQGHASPSDAPALAPLGPPAGPTRGTDGSSNSNGGGAASAAAASTPRAATAPTLQRALAIPTAAAACAIIAYINGHFHPGGDRSGAETHNVNAATAGAMLAVVAAAAGAAPGPTGAATRL</sequence>
<protein>
    <submittedName>
        <fullName evidence="2">Uncharacterized protein</fullName>
    </submittedName>
</protein>
<reference evidence="2" key="1">
    <citation type="submission" date="2021-02" db="EMBL/GenBank/DDBJ databases">
        <title>First Annotated Genome of the Yellow-green Alga Tribonema minus.</title>
        <authorList>
            <person name="Mahan K.M."/>
        </authorList>
    </citation>
    <scope>NUCLEOTIDE SEQUENCE</scope>
    <source>
        <strain evidence="2">UTEX B ZZ1240</strain>
    </source>
</reference>
<evidence type="ECO:0000256" key="1">
    <source>
        <dbReference type="SAM" id="MobiDB-lite"/>
    </source>
</evidence>
<dbReference type="AlphaFoldDB" id="A0A835YYK8"/>
<feature type="compositionally biased region" description="Low complexity" evidence="1">
    <location>
        <begin position="265"/>
        <end position="287"/>
    </location>
</feature>
<feature type="compositionally biased region" description="Low complexity" evidence="1">
    <location>
        <begin position="248"/>
        <end position="258"/>
    </location>
</feature>
<keyword evidence="3" id="KW-1185">Reference proteome</keyword>
<comment type="caution">
    <text evidence="2">The sequence shown here is derived from an EMBL/GenBank/DDBJ whole genome shotgun (WGS) entry which is preliminary data.</text>
</comment>
<dbReference type="EMBL" id="JAFCMP010000290">
    <property type="protein sequence ID" value="KAG5181820.1"/>
    <property type="molecule type" value="Genomic_DNA"/>
</dbReference>
<evidence type="ECO:0000313" key="3">
    <source>
        <dbReference type="Proteomes" id="UP000664859"/>
    </source>
</evidence>
<accession>A0A835YYK8</accession>
<evidence type="ECO:0000313" key="2">
    <source>
        <dbReference type="EMBL" id="KAG5181820.1"/>
    </source>
</evidence>
<proteinExistence type="predicted"/>
<name>A0A835YYK8_9STRA</name>
<gene>
    <name evidence="2" type="ORF">JKP88DRAFT_245980</name>
</gene>
<dbReference type="Proteomes" id="UP000664859">
    <property type="component" value="Unassembled WGS sequence"/>
</dbReference>
<feature type="region of interest" description="Disordered" evidence="1">
    <location>
        <begin position="235"/>
        <end position="287"/>
    </location>
</feature>
<organism evidence="2 3">
    <name type="scientific">Tribonema minus</name>
    <dbReference type="NCBI Taxonomy" id="303371"/>
    <lineage>
        <taxon>Eukaryota</taxon>
        <taxon>Sar</taxon>
        <taxon>Stramenopiles</taxon>
        <taxon>Ochrophyta</taxon>
        <taxon>PX clade</taxon>
        <taxon>Xanthophyceae</taxon>
        <taxon>Tribonematales</taxon>
        <taxon>Tribonemataceae</taxon>
        <taxon>Tribonema</taxon>
    </lineage>
</organism>